<keyword evidence="4 5" id="KW-0697">Rotamase</keyword>
<dbReference type="PANTHER" id="PTHR47245">
    <property type="entry name" value="PEPTIDYLPROLYL ISOMERASE"/>
    <property type="match status" value="1"/>
</dbReference>
<dbReference type="InterPro" id="IPR050245">
    <property type="entry name" value="PrsA_foldase"/>
</dbReference>
<evidence type="ECO:0000256" key="4">
    <source>
        <dbReference type="ARBA" id="ARBA00023110"/>
    </source>
</evidence>
<organism evidence="8 9">
    <name type="scientific">Acinetobacter johnsonii</name>
    <dbReference type="NCBI Taxonomy" id="40214"/>
    <lineage>
        <taxon>Bacteria</taxon>
        <taxon>Pseudomonadati</taxon>
        <taxon>Pseudomonadota</taxon>
        <taxon>Gammaproteobacteria</taxon>
        <taxon>Moraxellales</taxon>
        <taxon>Moraxellaceae</taxon>
        <taxon>Acinetobacter</taxon>
    </lineage>
</organism>
<dbReference type="EMBL" id="JAOCBE010000001">
    <property type="protein sequence ID" value="MDH0969486.1"/>
    <property type="molecule type" value="Genomic_DNA"/>
</dbReference>
<protein>
    <recommendedName>
        <fullName evidence="3">peptidylprolyl isomerase</fullName>
        <ecNumber evidence="3">5.2.1.8</ecNumber>
    </recommendedName>
</protein>
<keyword evidence="5 8" id="KW-0413">Isomerase</keyword>
<proteinExistence type="inferred from homology"/>
<feature type="region of interest" description="Disordered" evidence="6">
    <location>
        <begin position="54"/>
        <end position="75"/>
    </location>
</feature>
<dbReference type="EC" id="5.2.1.8" evidence="3"/>
<evidence type="ECO:0000313" key="8">
    <source>
        <dbReference type="EMBL" id="MDH0969486.1"/>
    </source>
</evidence>
<comment type="similarity">
    <text evidence="2">Belongs to the PpiC/parvulin rotamase family.</text>
</comment>
<dbReference type="Pfam" id="PF00639">
    <property type="entry name" value="Rotamase"/>
    <property type="match status" value="1"/>
</dbReference>
<dbReference type="AlphaFoldDB" id="A0AA42SSM7"/>
<reference evidence="8" key="1">
    <citation type="submission" date="2022-09" db="EMBL/GenBank/DDBJ databases">
        <title>Intensive care unit water sources are persistently colonized with multi-drug resistant bacteria and are the site of extensive horizontal gene transfer of antibiotic resistance genes.</title>
        <authorList>
            <person name="Diorio-Toth L."/>
        </authorList>
    </citation>
    <scope>NUCLEOTIDE SEQUENCE</scope>
    <source>
        <strain evidence="8">GD03920</strain>
    </source>
</reference>
<accession>A0AA42SSM7</accession>
<dbReference type="InterPro" id="IPR046357">
    <property type="entry name" value="PPIase_dom_sf"/>
</dbReference>
<dbReference type="SUPFAM" id="SSF54534">
    <property type="entry name" value="FKBP-like"/>
    <property type="match status" value="1"/>
</dbReference>
<evidence type="ECO:0000256" key="6">
    <source>
        <dbReference type="SAM" id="MobiDB-lite"/>
    </source>
</evidence>
<dbReference type="InterPro" id="IPR000297">
    <property type="entry name" value="PPIase_PpiC"/>
</dbReference>
<dbReference type="Gene3D" id="3.10.50.40">
    <property type="match status" value="1"/>
</dbReference>
<comment type="caution">
    <text evidence="8">The sequence shown here is derived from an EMBL/GenBank/DDBJ whole genome shotgun (WGS) entry which is preliminary data.</text>
</comment>
<comment type="catalytic activity">
    <reaction evidence="1">
        <text>[protein]-peptidylproline (omega=180) = [protein]-peptidylproline (omega=0)</text>
        <dbReference type="Rhea" id="RHEA:16237"/>
        <dbReference type="Rhea" id="RHEA-COMP:10747"/>
        <dbReference type="Rhea" id="RHEA-COMP:10748"/>
        <dbReference type="ChEBI" id="CHEBI:83833"/>
        <dbReference type="ChEBI" id="CHEBI:83834"/>
        <dbReference type="EC" id="5.2.1.8"/>
    </reaction>
</comment>
<evidence type="ECO:0000256" key="5">
    <source>
        <dbReference type="PROSITE-ProRule" id="PRU00278"/>
    </source>
</evidence>
<name>A0AA42SSM7_ACIJO</name>
<dbReference type="InterPro" id="IPR023058">
    <property type="entry name" value="PPIase_PpiC_CS"/>
</dbReference>
<dbReference type="RefSeq" id="WP_279670219.1">
    <property type="nucleotide sequence ID" value="NZ_JAOCBE010000001.1"/>
</dbReference>
<dbReference type="GO" id="GO:0003755">
    <property type="term" value="F:peptidyl-prolyl cis-trans isomerase activity"/>
    <property type="evidence" value="ECO:0007669"/>
    <property type="project" value="UniProtKB-KW"/>
</dbReference>
<sequence>MVEAASHFDVLLNKFLAEQAMTVSIYNPISKVNSDRVNGLESKNDARNALTNATPTLANAAPATSNPANTNPASNNEDIVHLMPSLTDLKKPHADQEFIDRALAEERSNHKNLIASSRDELPSVLVNGVMIDRTAIAQEVQYHPAKNKEDAVFLATQALVVRELLRLAIVSDNELGESAWAEDEEKAISALIDKNVKATIPDAATCERYYEQNIEDFITDPVMSVRHILLACLPEDGEERLKLKKTAYDYIEQIQSDSNPAAAFIELARQHSACPSKEQGGDLGVISKGQTVPEFEKVLFKLETGLAPSPIESRYGFHVVEVLNKQQGIQMTYEQVSAAISNKLSQKAFHQSLCDYLFTLADDAEIEGIDMVLSQENIFRG</sequence>
<evidence type="ECO:0000256" key="1">
    <source>
        <dbReference type="ARBA" id="ARBA00000971"/>
    </source>
</evidence>
<evidence type="ECO:0000313" key="9">
    <source>
        <dbReference type="Proteomes" id="UP001159915"/>
    </source>
</evidence>
<gene>
    <name evidence="8" type="ORF">N5C10_09525</name>
</gene>
<evidence type="ECO:0000256" key="3">
    <source>
        <dbReference type="ARBA" id="ARBA00013194"/>
    </source>
</evidence>
<dbReference type="PROSITE" id="PS01096">
    <property type="entry name" value="PPIC_PPIASE_1"/>
    <property type="match status" value="1"/>
</dbReference>
<feature type="domain" description="PpiC" evidence="7">
    <location>
        <begin position="220"/>
        <end position="324"/>
    </location>
</feature>
<dbReference type="Proteomes" id="UP001159915">
    <property type="component" value="Unassembled WGS sequence"/>
</dbReference>
<evidence type="ECO:0000256" key="2">
    <source>
        <dbReference type="ARBA" id="ARBA00007656"/>
    </source>
</evidence>
<dbReference type="PANTHER" id="PTHR47245:SF2">
    <property type="entry name" value="PEPTIDYL-PROLYL CIS-TRANS ISOMERASE HP_0175-RELATED"/>
    <property type="match status" value="1"/>
</dbReference>
<evidence type="ECO:0000259" key="7">
    <source>
        <dbReference type="PROSITE" id="PS50198"/>
    </source>
</evidence>
<dbReference type="PROSITE" id="PS50198">
    <property type="entry name" value="PPIC_PPIASE_2"/>
    <property type="match status" value="1"/>
</dbReference>